<keyword evidence="9 14" id="KW-1133">Transmembrane helix</keyword>
<evidence type="ECO:0000313" key="17">
    <source>
        <dbReference type="EMBL" id="CAD5977687.1"/>
    </source>
</evidence>
<dbReference type="Gene3D" id="3.30.450.20">
    <property type="entry name" value="PAS domain"/>
    <property type="match status" value="1"/>
</dbReference>
<dbReference type="SMART" id="SM00387">
    <property type="entry name" value="HATPase_c"/>
    <property type="match status" value="1"/>
</dbReference>
<keyword evidence="18" id="KW-1185">Reference proteome</keyword>
<feature type="transmembrane region" description="Helical" evidence="14">
    <location>
        <begin position="45"/>
        <end position="62"/>
    </location>
</feature>
<keyword evidence="8" id="KW-0808">Transferase</keyword>
<dbReference type="RefSeq" id="WP_072718780.1">
    <property type="nucleotide sequence ID" value="NZ_LR882967.1"/>
</dbReference>
<protein>
    <recommendedName>
        <fullName evidence="4">histidine kinase</fullName>
        <ecNumber evidence="4">2.7.13.3</ecNumber>
    </recommendedName>
</protein>
<dbReference type="NCBIfam" id="TIGR00229">
    <property type="entry name" value="sensory_box"/>
    <property type="match status" value="1"/>
</dbReference>
<dbReference type="EMBL" id="LR882967">
    <property type="protein sequence ID" value="CAD5977687.1"/>
    <property type="molecule type" value="Genomic_DNA"/>
</dbReference>
<evidence type="ECO:0000256" key="3">
    <source>
        <dbReference type="ARBA" id="ARBA00005887"/>
    </source>
</evidence>
<keyword evidence="11 14" id="KW-0472">Membrane</keyword>
<evidence type="ECO:0000256" key="12">
    <source>
        <dbReference type="ARBA" id="ARBA00023177"/>
    </source>
</evidence>
<dbReference type="Proteomes" id="UP001153719">
    <property type="component" value="Chromosome"/>
</dbReference>
<evidence type="ECO:0000256" key="9">
    <source>
        <dbReference type="ARBA" id="ARBA00022989"/>
    </source>
</evidence>
<dbReference type="InterPro" id="IPR018047">
    <property type="entry name" value="Ammonium_transpt_CS"/>
</dbReference>
<evidence type="ECO:0000259" key="16">
    <source>
        <dbReference type="PROSITE" id="PS50112"/>
    </source>
</evidence>
<dbReference type="InterPro" id="IPR004358">
    <property type="entry name" value="Sig_transdc_His_kin-like_C"/>
</dbReference>
<keyword evidence="7 14" id="KW-0812">Transmembrane</keyword>
<feature type="transmembrane region" description="Helical" evidence="14">
    <location>
        <begin position="197"/>
        <end position="214"/>
    </location>
</feature>
<evidence type="ECO:0000256" key="5">
    <source>
        <dbReference type="ARBA" id="ARBA00022448"/>
    </source>
</evidence>
<dbReference type="PROSITE" id="PS01219">
    <property type="entry name" value="AMMONIUM_TRANSP"/>
    <property type="match status" value="1"/>
</dbReference>
<evidence type="ECO:0000256" key="11">
    <source>
        <dbReference type="ARBA" id="ARBA00023136"/>
    </source>
</evidence>
<dbReference type="InterPro" id="IPR024041">
    <property type="entry name" value="NH4_transpt_AmtB-like_dom"/>
</dbReference>
<dbReference type="Gene3D" id="3.30.565.10">
    <property type="entry name" value="Histidine kinase-like ATPase, C-terminal domain"/>
    <property type="match status" value="1"/>
</dbReference>
<comment type="subcellular location">
    <subcellularLocation>
        <location evidence="2">Membrane</location>
        <topology evidence="2">Multi-pass membrane protein</topology>
    </subcellularLocation>
</comment>
<feature type="transmembrane region" description="Helical" evidence="14">
    <location>
        <begin position="6"/>
        <end position="24"/>
    </location>
</feature>
<dbReference type="GO" id="GO:0008519">
    <property type="term" value="F:ammonium channel activity"/>
    <property type="evidence" value="ECO:0007669"/>
    <property type="project" value="InterPro"/>
</dbReference>
<evidence type="ECO:0000256" key="14">
    <source>
        <dbReference type="SAM" id="Phobius"/>
    </source>
</evidence>
<dbReference type="PROSITE" id="PS50109">
    <property type="entry name" value="HIS_KIN"/>
    <property type="match status" value="1"/>
</dbReference>
<dbReference type="SUPFAM" id="SSF55785">
    <property type="entry name" value="PYP-like sensor domain (PAS domain)"/>
    <property type="match status" value="1"/>
</dbReference>
<feature type="transmembrane region" description="Helical" evidence="14">
    <location>
        <begin position="283"/>
        <end position="301"/>
    </location>
</feature>
<dbReference type="InterPro" id="IPR029020">
    <property type="entry name" value="Ammonium/urea_transptr"/>
</dbReference>
<dbReference type="InterPro" id="IPR005467">
    <property type="entry name" value="His_kinase_dom"/>
</dbReference>
<evidence type="ECO:0000256" key="2">
    <source>
        <dbReference type="ARBA" id="ARBA00004141"/>
    </source>
</evidence>
<organism evidence="17 18">
    <name type="scientific">Planktothrix pseudagardhii</name>
    <dbReference type="NCBI Taxonomy" id="132604"/>
    <lineage>
        <taxon>Bacteria</taxon>
        <taxon>Bacillati</taxon>
        <taxon>Cyanobacteriota</taxon>
        <taxon>Cyanophyceae</taxon>
        <taxon>Oscillatoriophycideae</taxon>
        <taxon>Oscillatoriales</taxon>
        <taxon>Microcoleaceae</taxon>
        <taxon>Planktothrix</taxon>
    </lineage>
</organism>
<keyword evidence="5" id="KW-0813">Transport</keyword>
<dbReference type="GO" id="GO:0097272">
    <property type="term" value="P:ammonium homeostasis"/>
    <property type="evidence" value="ECO:0007669"/>
    <property type="project" value="TreeGrafter"/>
</dbReference>
<keyword evidence="8" id="KW-0418">Kinase</keyword>
<dbReference type="CDD" id="cd00130">
    <property type="entry name" value="PAS"/>
    <property type="match status" value="1"/>
</dbReference>
<dbReference type="PANTHER" id="PTHR11730:SF6">
    <property type="entry name" value="AMMONIUM TRANSPORTER"/>
    <property type="match status" value="1"/>
</dbReference>
<keyword evidence="6" id="KW-0597">Phosphoprotein</keyword>
<feature type="transmembrane region" description="Helical" evidence="14">
    <location>
        <begin position="313"/>
        <end position="334"/>
    </location>
</feature>
<keyword evidence="10" id="KW-0902">Two-component regulatory system</keyword>
<evidence type="ECO:0000259" key="15">
    <source>
        <dbReference type="PROSITE" id="PS50109"/>
    </source>
</evidence>
<dbReference type="SUPFAM" id="SSF55874">
    <property type="entry name" value="ATPase domain of HSP90 chaperone/DNA topoisomerase II/histidine kinase"/>
    <property type="match status" value="1"/>
</dbReference>
<feature type="transmembrane region" description="Helical" evidence="14">
    <location>
        <begin position="155"/>
        <end position="176"/>
    </location>
</feature>
<dbReference type="InterPro" id="IPR000014">
    <property type="entry name" value="PAS"/>
</dbReference>
<dbReference type="Gene3D" id="1.10.287.130">
    <property type="match status" value="1"/>
</dbReference>
<dbReference type="SUPFAM" id="SSF47384">
    <property type="entry name" value="Homodimeric domain of signal transducing histidine kinase"/>
    <property type="match status" value="1"/>
</dbReference>
<feature type="transmembrane region" description="Helical" evidence="14">
    <location>
        <begin position="115"/>
        <end position="135"/>
    </location>
</feature>
<dbReference type="PROSITE" id="PS50112">
    <property type="entry name" value="PAS"/>
    <property type="match status" value="1"/>
</dbReference>
<dbReference type="Gene3D" id="1.10.3430.10">
    <property type="entry name" value="Ammonium transporter AmtB like domains"/>
    <property type="match status" value="1"/>
</dbReference>
<evidence type="ECO:0000256" key="8">
    <source>
        <dbReference type="ARBA" id="ARBA00022777"/>
    </source>
</evidence>
<dbReference type="EC" id="2.7.13.3" evidence="4"/>
<dbReference type="InterPro" id="IPR035965">
    <property type="entry name" value="PAS-like_dom_sf"/>
</dbReference>
<feature type="domain" description="Histidine kinase" evidence="15">
    <location>
        <begin position="614"/>
        <end position="876"/>
    </location>
</feature>
<dbReference type="Pfam" id="PF02518">
    <property type="entry name" value="HATPase_c"/>
    <property type="match status" value="1"/>
</dbReference>
<sequence>MIDILWLLVCSGLVFLMQPGFMCLESGLTRSKNSINVAVKNFADFGISVALFWAFGYALMFSKTPTGGIDPGSFFFDTTSSPGAAAFFLFETMFCSTATTIVSGASAERMKFGSYLLVAALTSGIIYPIFGHWAWNGLELNHFRGWLGEIGFVDFAGSTVVHSIGGWVSLAVVLIIGPRIGRFSLDKPPEPMRGSNLQLSVLGTMLLWLGWLGFNGGSYLHLDIRVASIIVNTVLAGTSGMLIGAMLGWLLHRRPEVELIINGSLAGLVAITASSHVVSTPMAPIIGGIGAGVMVLVSLTLQRWHIDDAVDAIAVHAGGGVWGTLAVGLFGNLQLLNTGLSRSEQLLVQALGIGVSFLWGFGLTWLVLYTINRYFPLRVSIEAETTGLNISEHGAKTEVYDLFEVMEYQARTQDFRRRVPENQFTEVGQIGFRYNQVMQALEDALTQTEAIIQNATDAMITFSNPTGKILRANPSAEEIFGYPATELIGMSILHLFDWPTSELHEQQTLLERWLLQGRQAVVGRRANGSCFPLEATINEAKFGYQSFFMGTFRDLSAHKRAEEALQQAEERLKTSLELKRKNDQLKNTLRELKQTQIQLIQGEKMSSLGQLVAGIAHEINNPVNFVYGNLIHATNYTRDVLNLLEIYQQEYTHPSPKIQQEIESIDLEFLKEDFPKIVESMQVGADRIRDIVRSLRTFSRHDEAELKPVNIHDGLDSTLMILKSKLKPQGKLTGIEIIKDYGNIPLVECYPGPLNQVFMNLINNAIDALHDSMMQDKFSLLSCDKSLIQPQIVIRTLSVHHQRILIEISDNGLGIPKEIRSKLFDPFFTTKPVGKGTGLGLSISYQIIVERHKGQIWCESELGEYTKFLMEIPVKQLLEPVVYPESEHSITPSPQASISN</sequence>
<feature type="transmembrane region" description="Helical" evidence="14">
    <location>
        <begin position="226"/>
        <end position="252"/>
    </location>
</feature>
<dbReference type="SMART" id="SM00388">
    <property type="entry name" value="HisKA"/>
    <property type="match status" value="1"/>
</dbReference>
<dbReference type="Pfam" id="PF00909">
    <property type="entry name" value="Ammonium_transp"/>
    <property type="match status" value="1"/>
</dbReference>
<evidence type="ECO:0000256" key="1">
    <source>
        <dbReference type="ARBA" id="ARBA00000085"/>
    </source>
</evidence>
<comment type="catalytic activity">
    <reaction evidence="1">
        <text>ATP + protein L-histidine = ADP + protein N-phospho-L-histidine.</text>
        <dbReference type="EC" id="2.7.13.3"/>
    </reaction>
</comment>
<accession>A0A9W4G8Y5</accession>
<keyword evidence="12" id="KW-0924">Ammonia transport</keyword>
<dbReference type="SUPFAM" id="SSF111352">
    <property type="entry name" value="Ammonium transporter"/>
    <property type="match status" value="1"/>
</dbReference>
<evidence type="ECO:0000256" key="6">
    <source>
        <dbReference type="ARBA" id="ARBA00022553"/>
    </source>
</evidence>
<dbReference type="GO" id="GO:0000155">
    <property type="term" value="F:phosphorelay sensor kinase activity"/>
    <property type="evidence" value="ECO:0007669"/>
    <property type="project" value="InterPro"/>
</dbReference>
<dbReference type="InterPro" id="IPR003594">
    <property type="entry name" value="HATPase_dom"/>
</dbReference>
<comment type="similarity">
    <text evidence="3">Belongs to the ammonia transporter channel (TC 1.A.11.2) family.</text>
</comment>
<feature type="transmembrane region" description="Helical" evidence="14">
    <location>
        <begin position="346"/>
        <end position="368"/>
    </location>
</feature>
<dbReference type="NCBIfam" id="TIGR00836">
    <property type="entry name" value="amt"/>
    <property type="match status" value="1"/>
</dbReference>
<dbReference type="InterPro" id="IPR036097">
    <property type="entry name" value="HisK_dim/P_sf"/>
</dbReference>
<dbReference type="CDD" id="cd00082">
    <property type="entry name" value="HisKA"/>
    <property type="match status" value="1"/>
</dbReference>
<evidence type="ECO:0000256" key="7">
    <source>
        <dbReference type="ARBA" id="ARBA00022692"/>
    </source>
</evidence>
<dbReference type="SMART" id="SM00091">
    <property type="entry name" value="PAS"/>
    <property type="match status" value="1"/>
</dbReference>
<feature type="domain" description="PAS" evidence="16">
    <location>
        <begin position="444"/>
        <end position="493"/>
    </location>
</feature>
<feature type="coiled-coil region" evidence="13">
    <location>
        <begin position="558"/>
        <end position="598"/>
    </location>
</feature>
<evidence type="ECO:0000256" key="13">
    <source>
        <dbReference type="SAM" id="Coils"/>
    </source>
</evidence>
<dbReference type="PANTHER" id="PTHR11730">
    <property type="entry name" value="AMMONIUM TRANSPORTER"/>
    <property type="match status" value="1"/>
</dbReference>
<dbReference type="AlphaFoldDB" id="A0A9W4G8Y5"/>
<reference evidence="17" key="1">
    <citation type="submission" date="2020-09" db="EMBL/GenBank/DDBJ databases">
        <authorList>
            <person name="Blom J."/>
        </authorList>
    </citation>
    <scope>NUCLEOTIDE SEQUENCE</scope>
    <source>
        <strain evidence="17">No.713</strain>
    </source>
</reference>
<dbReference type="InterPro" id="IPR036890">
    <property type="entry name" value="HATPase_C_sf"/>
</dbReference>
<evidence type="ECO:0000313" key="18">
    <source>
        <dbReference type="Proteomes" id="UP001153719"/>
    </source>
</evidence>
<keyword evidence="13" id="KW-0175">Coiled coil</keyword>
<proteinExistence type="inferred from homology"/>
<evidence type="ECO:0000256" key="10">
    <source>
        <dbReference type="ARBA" id="ARBA00023012"/>
    </source>
</evidence>
<dbReference type="InterPro" id="IPR001905">
    <property type="entry name" value="Ammonium_transpt"/>
</dbReference>
<dbReference type="KEGG" id="ppsu:NO713_04316"/>
<feature type="transmembrane region" description="Helical" evidence="14">
    <location>
        <begin position="82"/>
        <end position="103"/>
    </location>
</feature>
<evidence type="ECO:0000256" key="4">
    <source>
        <dbReference type="ARBA" id="ARBA00012438"/>
    </source>
</evidence>
<dbReference type="InterPro" id="IPR003661">
    <property type="entry name" value="HisK_dim/P_dom"/>
</dbReference>
<gene>
    <name evidence="17" type="ORF">NO713_04316</name>
</gene>
<dbReference type="GO" id="GO:0016020">
    <property type="term" value="C:membrane"/>
    <property type="evidence" value="ECO:0007669"/>
    <property type="project" value="UniProtKB-SubCell"/>
</dbReference>
<name>A0A9W4G8Y5_9CYAN</name>
<dbReference type="Pfam" id="PF13426">
    <property type="entry name" value="PAS_9"/>
    <property type="match status" value="1"/>
</dbReference>
<dbReference type="PRINTS" id="PR00344">
    <property type="entry name" value="BCTRLSENSOR"/>
</dbReference>